<dbReference type="InterPro" id="IPR027417">
    <property type="entry name" value="P-loop_NTPase"/>
</dbReference>
<proteinExistence type="inferred from homology"/>
<dbReference type="PROSITE" id="PS50051">
    <property type="entry name" value="MCM_2"/>
    <property type="match status" value="1"/>
</dbReference>
<sequence>MSQGGSSGGRGRRARVIIEDDAVSTVGSFVAESSVGDPAPAEDRDEIAELFGDEREQYEDDDEEGENLFGDNMERDYQAQPELDQMSESGLDDASEYSEMSVAARRAAERAMADRDNMAIDDEHLFYEDGDAEDDVTGGLRRRRRRGAPTEDMSVVAEEIDDDIPIDVLENTRDRTAKEHVSDDAVGREIERRFRNFLRMFKDPTTKQNKYILAIKQMAADNRESLEVDYEDLSHESGDQNIVCYNCRHCYVSMVQRVTAEIKVRIKNFVIEEDIRMLRQLHLNMLIKTTGVVTVTTGILPQLAIIKYDCKACSFVLGPFVQRQDEEMKPSTCPSCQSRGPFELNVEQTVYHNYQRRLPRSKDVILLGDLCDTCKPGDEIELTGIYTNSYDGSLNSKQGFPVFSTVILANHIGKKDRIESESLTDEDIKIIQALSKDSQIARRIFSSIAPTIYGHDDIKQAIALALFRGESKNPRESITFEGILTHVAPRAILTTGQGASAVGLTAYVQRHP</sequence>
<dbReference type="Pfam" id="PF17207">
    <property type="entry name" value="MCM_OB"/>
    <property type="match status" value="1"/>
</dbReference>
<keyword evidence="5" id="KW-0547">Nucleotide-binding</keyword>
<dbReference type="InterPro" id="IPR008045">
    <property type="entry name" value="MCM2"/>
</dbReference>
<evidence type="ECO:0000259" key="11">
    <source>
        <dbReference type="PROSITE" id="PS50051"/>
    </source>
</evidence>
<dbReference type="InterPro" id="IPR001208">
    <property type="entry name" value="MCM_dom"/>
</dbReference>
<dbReference type="InterPro" id="IPR027925">
    <property type="entry name" value="MCM_N"/>
</dbReference>
<reference evidence="13" key="1">
    <citation type="submission" date="2022-11" db="UniProtKB">
        <authorList>
            <consortium name="WormBaseParasite"/>
        </authorList>
    </citation>
    <scope>IDENTIFICATION</scope>
</reference>
<organism evidence="12 13">
    <name type="scientific">Ditylenchus dipsaci</name>
    <dbReference type="NCBI Taxonomy" id="166011"/>
    <lineage>
        <taxon>Eukaryota</taxon>
        <taxon>Metazoa</taxon>
        <taxon>Ecdysozoa</taxon>
        <taxon>Nematoda</taxon>
        <taxon>Chromadorea</taxon>
        <taxon>Rhabditida</taxon>
        <taxon>Tylenchina</taxon>
        <taxon>Tylenchomorpha</taxon>
        <taxon>Sphaerularioidea</taxon>
        <taxon>Anguinidae</taxon>
        <taxon>Anguininae</taxon>
        <taxon>Ditylenchus</taxon>
    </lineage>
</organism>
<dbReference type="Proteomes" id="UP000887574">
    <property type="component" value="Unplaced"/>
</dbReference>
<feature type="domain" description="MCM C-terminal AAA(+) ATPase" evidence="11">
    <location>
        <begin position="440"/>
        <end position="512"/>
    </location>
</feature>
<dbReference type="PRINTS" id="PR01658">
    <property type="entry name" value="MCMPROTEIN2"/>
</dbReference>
<evidence type="ECO:0000256" key="10">
    <source>
        <dbReference type="SAM" id="MobiDB-lite"/>
    </source>
</evidence>
<evidence type="ECO:0000256" key="7">
    <source>
        <dbReference type="ARBA" id="ARBA00022806"/>
    </source>
</evidence>
<dbReference type="PANTHER" id="PTHR11630">
    <property type="entry name" value="DNA REPLICATION LICENSING FACTOR MCM FAMILY MEMBER"/>
    <property type="match status" value="1"/>
</dbReference>
<name>A0A915CM92_9BILA</name>
<dbReference type="InterPro" id="IPR031327">
    <property type="entry name" value="MCM"/>
</dbReference>
<keyword evidence="12" id="KW-1185">Reference proteome</keyword>
<dbReference type="GO" id="GO:0000727">
    <property type="term" value="P:double-strand break repair via break-induced replication"/>
    <property type="evidence" value="ECO:0007669"/>
    <property type="project" value="TreeGrafter"/>
</dbReference>
<dbReference type="Gene3D" id="2.20.28.10">
    <property type="match status" value="1"/>
</dbReference>
<dbReference type="GO" id="GO:0042555">
    <property type="term" value="C:MCM complex"/>
    <property type="evidence" value="ECO:0007669"/>
    <property type="project" value="InterPro"/>
</dbReference>
<evidence type="ECO:0000256" key="9">
    <source>
        <dbReference type="ARBA" id="ARBA00023306"/>
    </source>
</evidence>
<evidence type="ECO:0000313" key="13">
    <source>
        <dbReference type="WBParaSite" id="jg10602"/>
    </source>
</evidence>
<dbReference type="AlphaFoldDB" id="A0A915CM92"/>
<dbReference type="SUPFAM" id="SSF50249">
    <property type="entry name" value="Nucleic acid-binding proteins"/>
    <property type="match status" value="1"/>
</dbReference>
<evidence type="ECO:0000256" key="1">
    <source>
        <dbReference type="ARBA" id="ARBA00008010"/>
    </source>
</evidence>
<keyword evidence="8" id="KW-0067">ATP-binding</keyword>
<dbReference type="InterPro" id="IPR012340">
    <property type="entry name" value="NA-bd_OB-fold"/>
</dbReference>
<accession>A0A915CM92</accession>
<dbReference type="GO" id="GO:0016787">
    <property type="term" value="F:hydrolase activity"/>
    <property type="evidence" value="ECO:0007669"/>
    <property type="project" value="UniProtKB-KW"/>
</dbReference>
<evidence type="ECO:0000256" key="6">
    <source>
        <dbReference type="ARBA" id="ARBA00022801"/>
    </source>
</evidence>
<dbReference type="Pfam" id="PF12619">
    <property type="entry name" value="MCM2_N"/>
    <property type="match status" value="1"/>
</dbReference>
<evidence type="ECO:0000256" key="3">
    <source>
        <dbReference type="ARBA" id="ARBA00018925"/>
    </source>
</evidence>
<dbReference type="PANTHER" id="PTHR11630:SF44">
    <property type="entry name" value="DNA REPLICATION LICENSING FACTOR MCM2"/>
    <property type="match status" value="1"/>
</dbReference>
<dbReference type="InterPro" id="IPR033762">
    <property type="entry name" value="MCM_OB"/>
</dbReference>
<dbReference type="Gene3D" id="3.30.1640.10">
    <property type="entry name" value="mini-chromosome maintenance (MCM) complex, chain A, domain 1"/>
    <property type="match status" value="1"/>
</dbReference>
<keyword evidence="9" id="KW-0131">Cell cycle</keyword>
<feature type="compositionally biased region" description="Acidic residues" evidence="10">
    <location>
        <begin position="56"/>
        <end position="66"/>
    </location>
</feature>
<protein>
    <recommendedName>
        <fullName evidence="3">DNA replication licensing factor MCM2</fullName>
        <ecNumber evidence="2">3.6.4.12</ecNumber>
    </recommendedName>
</protein>
<dbReference type="GO" id="GO:0005524">
    <property type="term" value="F:ATP binding"/>
    <property type="evidence" value="ECO:0007669"/>
    <property type="project" value="UniProtKB-KW"/>
</dbReference>
<dbReference type="GO" id="GO:1902975">
    <property type="term" value="P:mitotic DNA replication initiation"/>
    <property type="evidence" value="ECO:0007669"/>
    <property type="project" value="TreeGrafter"/>
</dbReference>
<evidence type="ECO:0000256" key="2">
    <source>
        <dbReference type="ARBA" id="ARBA00012551"/>
    </source>
</evidence>
<comment type="similarity">
    <text evidence="1">Belongs to the MCM family.</text>
</comment>
<dbReference type="EC" id="3.6.4.12" evidence="2"/>
<evidence type="ECO:0000313" key="12">
    <source>
        <dbReference type="Proteomes" id="UP000887574"/>
    </source>
</evidence>
<dbReference type="GO" id="GO:0003697">
    <property type="term" value="F:single-stranded DNA binding"/>
    <property type="evidence" value="ECO:0007669"/>
    <property type="project" value="TreeGrafter"/>
</dbReference>
<dbReference type="GO" id="GO:0005634">
    <property type="term" value="C:nucleus"/>
    <property type="evidence" value="ECO:0007669"/>
    <property type="project" value="InterPro"/>
</dbReference>
<keyword evidence="4" id="KW-0235">DNA replication</keyword>
<dbReference type="Gene3D" id="2.40.50.140">
    <property type="entry name" value="Nucleic acid-binding proteins"/>
    <property type="match status" value="1"/>
</dbReference>
<dbReference type="Pfam" id="PF14551">
    <property type="entry name" value="MCM_N"/>
    <property type="match status" value="1"/>
</dbReference>
<evidence type="ECO:0000256" key="5">
    <source>
        <dbReference type="ARBA" id="ARBA00022741"/>
    </source>
</evidence>
<keyword evidence="7" id="KW-0347">Helicase</keyword>
<dbReference type="SMART" id="SM00350">
    <property type="entry name" value="MCM"/>
    <property type="match status" value="1"/>
</dbReference>
<feature type="region of interest" description="Disordered" evidence="10">
    <location>
        <begin position="31"/>
        <end position="98"/>
    </location>
</feature>
<dbReference type="WBParaSite" id="jg10602">
    <property type="protein sequence ID" value="jg10602"/>
    <property type="gene ID" value="jg10602"/>
</dbReference>
<evidence type="ECO:0000256" key="4">
    <source>
        <dbReference type="ARBA" id="ARBA00022705"/>
    </source>
</evidence>
<dbReference type="GO" id="GO:0017116">
    <property type="term" value="F:single-stranded DNA helicase activity"/>
    <property type="evidence" value="ECO:0007669"/>
    <property type="project" value="TreeGrafter"/>
</dbReference>
<dbReference type="Gene3D" id="3.40.50.300">
    <property type="entry name" value="P-loop containing nucleotide triphosphate hydrolases"/>
    <property type="match status" value="1"/>
</dbReference>
<dbReference type="Pfam" id="PF00493">
    <property type="entry name" value="MCM"/>
    <property type="match status" value="1"/>
</dbReference>
<keyword evidence="6" id="KW-0378">Hydrolase</keyword>
<dbReference type="GO" id="GO:0043138">
    <property type="term" value="F:3'-5' DNA helicase activity"/>
    <property type="evidence" value="ECO:0007669"/>
    <property type="project" value="TreeGrafter"/>
</dbReference>
<evidence type="ECO:0000256" key="8">
    <source>
        <dbReference type="ARBA" id="ARBA00022840"/>
    </source>
</evidence>